<gene>
    <name evidence="1" type="ORF">CERZMDRAFT_101401</name>
</gene>
<dbReference type="OrthoDB" id="432970at2759"/>
<accession>A0A6A6F6U4</accession>
<protein>
    <recommendedName>
        <fullName evidence="3">MYND-type zinc finger protein samB</fullName>
    </recommendedName>
</protein>
<dbReference type="EMBL" id="ML992694">
    <property type="protein sequence ID" value="KAF2208331.1"/>
    <property type="molecule type" value="Genomic_DNA"/>
</dbReference>
<name>A0A6A6F6U4_9PEZI</name>
<keyword evidence="2" id="KW-1185">Reference proteome</keyword>
<organism evidence="1 2">
    <name type="scientific">Cercospora zeae-maydis SCOH1-5</name>
    <dbReference type="NCBI Taxonomy" id="717836"/>
    <lineage>
        <taxon>Eukaryota</taxon>
        <taxon>Fungi</taxon>
        <taxon>Dikarya</taxon>
        <taxon>Ascomycota</taxon>
        <taxon>Pezizomycotina</taxon>
        <taxon>Dothideomycetes</taxon>
        <taxon>Dothideomycetidae</taxon>
        <taxon>Mycosphaerellales</taxon>
        <taxon>Mycosphaerellaceae</taxon>
        <taxon>Cercospora</taxon>
    </lineage>
</organism>
<proteinExistence type="predicted"/>
<dbReference type="AlphaFoldDB" id="A0A6A6F6U4"/>
<dbReference type="Proteomes" id="UP000799539">
    <property type="component" value="Unassembled WGS sequence"/>
</dbReference>
<reference evidence="1" key="1">
    <citation type="journal article" date="2020" name="Stud. Mycol.">
        <title>101 Dothideomycetes genomes: a test case for predicting lifestyles and emergence of pathogens.</title>
        <authorList>
            <person name="Haridas S."/>
            <person name="Albert R."/>
            <person name="Binder M."/>
            <person name="Bloem J."/>
            <person name="Labutti K."/>
            <person name="Salamov A."/>
            <person name="Andreopoulos B."/>
            <person name="Baker S."/>
            <person name="Barry K."/>
            <person name="Bills G."/>
            <person name="Bluhm B."/>
            <person name="Cannon C."/>
            <person name="Castanera R."/>
            <person name="Culley D."/>
            <person name="Daum C."/>
            <person name="Ezra D."/>
            <person name="Gonzalez J."/>
            <person name="Henrissat B."/>
            <person name="Kuo A."/>
            <person name="Liang C."/>
            <person name="Lipzen A."/>
            <person name="Lutzoni F."/>
            <person name="Magnuson J."/>
            <person name="Mondo S."/>
            <person name="Nolan M."/>
            <person name="Ohm R."/>
            <person name="Pangilinan J."/>
            <person name="Park H.-J."/>
            <person name="Ramirez L."/>
            <person name="Alfaro M."/>
            <person name="Sun H."/>
            <person name="Tritt A."/>
            <person name="Yoshinaga Y."/>
            <person name="Zwiers L.-H."/>
            <person name="Turgeon B."/>
            <person name="Goodwin S."/>
            <person name="Spatafora J."/>
            <person name="Crous P."/>
            <person name="Grigoriev I."/>
        </authorList>
    </citation>
    <scope>NUCLEOTIDE SEQUENCE</scope>
    <source>
        <strain evidence="1">SCOH1-5</strain>
    </source>
</reference>
<evidence type="ECO:0000313" key="2">
    <source>
        <dbReference type="Proteomes" id="UP000799539"/>
    </source>
</evidence>
<sequence>MAPATTTTTSPSPDDGTTSNVNCSACGCVASRPHLTCFECTEGVDVHGNPDSIQYCTASCRDSAAADHKSDCEKRNVRKQIYRAGELLQSSFYRLKELNFLMKVTKAYQSKGIVYFHQLPLARRTAVFETAPYDVASYANDARAIISLSKCEEALVTHFEFSRKLLGGTAKYIEEVAFDDVGPKLRAKEVFLNGKSLEVYRMHQVLCVQTEADESYIIDMTGAQFGQPKGVLPLETAVAFYGNKLVQIWPHGHYSSELLRTIEEEVAGSIGANPRDRIIPAYMATLFNKKLAYWEDAHGCQVSRLLNSKHQDFELLKTTINKLVVEASRQGRAVLRKIPPVKVIPHIEVANNDKGNLSRPVIPAISKEYTGSRIGKKCRRHILNTLQRQEPERWQNYYQPLLAMNGSIPMSFDDKESRRKALEKMHRDFGNPNIEALRVMMDKAAKFWACEALAN</sequence>
<evidence type="ECO:0008006" key="3">
    <source>
        <dbReference type="Google" id="ProtNLM"/>
    </source>
</evidence>
<evidence type="ECO:0000313" key="1">
    <source>
        <dbReference type="EMBL" id="KAF2208331.1"/>
    </source>
</evidence>